<evidence type="ECO:0000256" key="6">
    <source>
        <dbReference type="ARBA" id="ARBA00022989"/>
    </source>
</evidence>
<evidence type="ECO:0000256" key="7">
    <source>
        <dbReference type="ARBA" id="ARBA00023136"/>
    </source>
</evidence>
<feature type="transmembrane region" description="Helical" evidence="9">
    <location>
        <begin position="58"/>
        <end position="77"/>
    </location>
</feature>
<keyword evidence="5 9" id="KW-0812">Transmembrane</keyword>
<protein>
    <recommendedName>
        <fullName evidence="9">Apolipoprotein N-acyltransferase</fullName>
        <shortName evidence="9">ALP N-acyltransferase</shortName>
        <ecNumber evidence="9">2.3.1.269</ecNumber>
    </recommendedName>
</protein>
<comment type="function">
    <text evidence="9">Catalyzes the phospholipid dependent N-acylation of the N-terminal cysteine of apolipoprotein, the last step in lipoprotein maturation.</text>
</comment>
<feature type="transmembrane region" description="Helical" evidence="9">
    <location>
        <begin position="194"/>
        <end position="213"/>
    </location>
</feature>
<evidence type="ECO:0000256" key="5">
    <source>
        <dbReference type="ARBA" id="ARBA00022692"/>
    </source>
</evidence>
<dbReference type="NCBIfam" id="TIGR00546">
    <property type="entry name" value="lnt"/>
    <property type="match status" value="1"/>
</dbReference>
<comment type="similarity">
    <text evidence="2 9">Belongs to the CN hydrolase family. Apolipoprotein N-acyltransferase subfamily.</text>
</comment>
<keyword evidence="4 9" id="KW-0808">Transferase</keyword>
<comment type="caution">
    <text evidence="11">The sequence shown here is derived from an EMBL/GenBank/DDBJ whole genome shotgun (WGS) entry which is preliminary data.</text>
</comment>
<keyword evidence="7 9" id="KW-0472">Membrane</keyword>
<feature type="transmembrane region" description="Helical" evidence="9">
    <location>
        <begin position="89"/>
        <end position="112"/>
    </location>
</feature>
<reference evidence="11" key="1">
    <citation type="submission" date="2013-04" db="EMBL/GenBank/DDBJ databases">
        <title>The genome sequencing project of 58 acetic acid bacteria.</title>
        <authorList>
            <person name="Okamoto-Kainuma A."/>
            <person name="Ishikawa M."/>
            <person name="Umino S."/>
            <person name="Koizumi Y."/>
            <person name="Shiwa Y."/>
            <person name="Yoshikawa H."/>
            <person name="Matsutani M."/>
            <person name="Matsushita K."/>
        </authorList>
    </citation>
    <scope>NUCLEOTIDE SEQUENCE</scope>
    <source>
        <strain evidence="11">NBRC 106556</strain>
    </source>
</reference>
<dbReference type="PROSITE" id="PS50263">
    <property type="entry name" value="CN_HYDROLASE"/>
    <property type="match status" value="1"/>
</dbReference>
<keyword evidence="3 9" id="KW-1003">Cell membrane</keyword>
<dbReference type="Pfam" id="PF00795">
    <property type="entry name" value="CN_hydrolase"/>
    <property type="match status" value="1"/>
</dbReference>
<evidence type="ECO:0000256" key="4">
    <source>
        <dbReference type="ARBA" id="ARBA00022679"/>
    </source>
</evidence>
<dbReference type="EMBL" id="BAQB01000003">
    <property type="protein sequence ID" value="GBR44304.1"/>
    <property type="molecule type" value="Genomic_DNA"/>
</dbReference>
<dbReference type="EC" id="2.3.1.269" evidence="9"/>
<evidence type="ECO:0000256" key="1">
    <source>
        <dbReference type="ARBA" id="ARBA00004651"/>
    </source>
</evidence>
<gene>
    <name evidence="9" type="primary">lnt</name>
    <name evidence="11" type="ORF">AA106556_0382</name>
</gene>
<keyword evidence="12" id="KW-1185">Reference proteome</keyword>
<comment type="catalytic activity">
    <reaction evidence="9">
        <text>N-terminal S-1,2-diacyl-sn-glyceryl-L-cysteinyl-[lipoprotein] + a glycerophospholipid = N-acyl-S-1,2-diacyl-sn-glyceryl-L-cysteinyl-[lipoprotein] + a 2-acyl-sn-glycero-3-phospholipid + H(+)</text>
        <dbReference type="Rhea" id="RHEA:48228"/>
        <dbReference type="Rhea" id="RHEA-COMP:14681"/>
        <dbReference type="Rhea" id="RHEA-COMP:14684"/>
        <dbReference type="ChEBI" id="CHEBI:15378"/>
        <dbReference type="ChEBI" id="CHEBI:136912"/>
        <dbReference type="ChEBI" id="CHEBI:140656"/>
        <dbReference type="ChEBI" id="CHEBI:140657"/>
        <dbReference type="ChEBI" id="CHEBI:140660"/>
        <dbReference type="EC" id="2.3.1.269"/>
    </reaction>
</comment>
<dbReference type="InterPro" id="IPR004563">
    <property type="entry name" value="Apolipo_AcylTrfase"/>
</dbReference>
<evidence type="ECO:0000313" key="12">
    <source>
        <dbReference type="Proteomes" id="UP001062443"/>
    </source>
</evidence>
<dbReference type="InterPro" id="IPR036526">
    <property type="entry name" value="C-N_Hydrolase_sf"/>
</dbReference>
<dbReference type="PANTHER" id="PTHR38686">
    <property type="entry name" value="APOLIPOPROTEIN N-ACYLTRANSFERASE"/>
    <property type="match status" value="1"/>
</dbReference>
<dbReference type="Proteomes" id="UP001062443">
    <property type="component" value="Unassembled WGS sequence"/>
</dbReference>
<comment type="subcellular location">
    <subcellularLocation>
        <location evidence="1 9">Cell membrane</location>
        <topology evidence="1 9">Multi-pass membrane protein</topology>
    </subcellularLocation>
</comment>
<comment type="pathway">
    <text evidence="9">Protein modification; lipoprotein biosynthesis (N-acyl transfer).</text>
</comment>
<keyword evidence="6 9" id="KW-1133">Transmembrane helix</keyword>
<evidence type="ECO:0000256" key="2">
    <source>
        <dbReference type="ARBA" id="ARBA00010065"/>
    </source>
</evidence>
<evidence type="ECO:0000256" key="9">
    <source>
        <dbReference type="HAMAP-Rule" id="MF_01148"/>
    </source>
</evidence>
<name>A0ABQ0QH07_9PROT</name>
<accession>A0ABQ0QH07</accession>
<dbReference type="HAMAP" id="MF_01148">
    <property type="entry name" value="Lnt"/>
    <property type="match status" value="1"/>
</dbReference>
<feature type="transmembrane region" description="Helical" evidence="9">
    <location>
        <begin position="124"/>
        <end position="145"/>
    </location>
</feature>
<evidence type="ECO:0000259" key="10">
    <source>
        <dbReference type="PROSITE" id="PS50263"/>
    </source>
</evidence>
<evidence type="ECO:0000256" key="3">
    <source>
        <dbReference type="ARBA" id="ARBA00022475"/>
    </source>
</evidence>
<dbReference type="InterPro" id="IPR045378">
    <property type="entry name" value="LNT_N"/>
</dbReference>
<dbReference type="SUPFAM" id="SSF56317">
    <property type="entry name" value="Carbon-nitrogen hydrolase"/>
    <property type="match status" value="1"/>
</dbReference>
<keyword evidence="8 9" id="KW-0012">Acyltransferase</keyword>
<evidence type="ECO:0000313" key="11">
    <source>
        <dbReference type="EMBL" id="GBR44304.1"/>
    </source>
</evidence>
<dbReference type="Gene3D" id="3.60.110.10">
    <property type="entry name" value="Carbon-nitrogen hydrolase"/>
    <property type="match status" value="1"/>
</dbReference>
<feature type="domain" description="CN hydrolase" evidence="10">
    <location>
        <begin position="228"/>
        <end position="466"/>
    </location>
</feature>
<proteinExistence type="inferred from homology"/>
<feature type="transmembrane region" description="Helical" evidence="9">
    <location>
        <begin position="165"/>
        <end position="187"/>
    </location>
</feature>
<evidence type="ECO:0000256" key="8">
    <source>
        <dbReference type="ARBA" id="ARBA00023315"/>
    </source>
</evidence>
<feature type="transmembrane region" description="Helical" evidence="9">
    <location>
        <begin position="20"/>
        <end position="46"/>
    </location>
</feature>
<dbReference type="CDD" id="cd07571">
    <property type="entry name" value="ALP_N-acyl_transferase"/>
    <property type="match status" value="1"/>
</dbReference>
<sequence>MVMNPTLPLSGWRFGALLLGVGALTALAFPPICFVPILPLGLLVLYRAAEDAVSWKHAALYGFLFGLGLHTAGLYWLTNAILTRVHDFWWVLPIAAPGVACVIAPLVAIPAVACRWVAPGWRRVLMFAGSWTLADMARVLLFSGFPWNPLGSALEVPGSLGDILIQPASLIGVDGLTLVVVLAALTVARGRRGIAVASCGFVVWVGWSVWHLHHMTVLPVQNPRAVVVQGNVSEEQILTRAVRVDNFLKYLRLTAQGVQIAQAVGDERPVVAIWPESGFPGILDEDATARSYIARAAHGAMTMVGSDRDILGHWYNSLEVVDPSGNIAAVYDKSRLVPFGEYKPWIVPFNLLPEALTPGAGLKTLDMPGIGRVGPMVCYEVVFSGAVIAPHQRPHWLVTISNDAWFGNSAGPRQHLATGRMRAVEEGLPMVFVNNTGISAIYNGQGHEMQRLGWGVAQEMVADIPPPLAPTLFARLGRHFPLALAVLCVMLAWVPAHRLKGYQ</sequence>
<dbReference type="Pfam" id="PF20154">
    <property type="entry name" value="LNT_N"/>
    <property type="match status" value="1"/>
</dbReference>
<dbReference type="InterPro" id="IPR003010">
    <property type="entry name" value="C-N_Hydrolase"/>
</dbReference>
<dbReference type="PANTHER" id="PTHR38686:SF1">
    <property type="entry name" value="APOLIPOPROTEIN N-ACYLTRANSFERASE"/>
    <property type="match status" value="1"/>
</dbReference>
<organism evidence="11 12">
    <name type="scientific">Neokomagataea tanensis NBRC 106556</name>
    <dbReference type="NCBI Taxonomy" id="1223519"/>
    <lineage>
        <taxon>Bacteria</taxon>
        <taxon>Pseudomonadati</taxon>
        <taxon>Pseudomonadota</taxon>
        <taxon>Alphaproteobacteria</taxon>
        <taxon>Acetobacterales</taxon>
        <taxon>Acetobacteraceae</taxon>
        <taxon>Neokomagataea</taxon>
    </lineage>
</organism>